<feature type="transmembrane region" description="Helical" evidence="1">
    <location>
        <begin position="18"/>
        <end position="40"/>
    </location>
</feature>
<feature type="transmembrane region" description="Helical" evidence="1">
    <location>
        <begin position="46"/>
        <end position="67"/>
    </location>
</feature>
<evidence type="ECO:0008006" key="4">
    <source>
        <dbReference type="Google" id="ProtNLM"/>
    </source>
</evidence>
<protein>
    <recommendedName>
        <fullName evidence="4">Potassium channel domain-containing protein</fullName>
    </recommendedName>
</protein>
<dbReference type="EMBL" id="JACLHY010000010">
    <property type="protein sequence ID" value="MBC8768611.1"/>
    <property type="molecule type" value="Genomic_DNA"/>
</dbReference>
<organism evidence="2 3">
    <name type="scientific">Arenibacter arenosicollis</name>
    <dbReference type="NCBI Taxonomy" id="2762274"/>
    <lineage>
        <taxon>Bacteria</taxon>
        <taxon>Pseudomonadati</taxon>
        <taxon>Bacteroidota</taxon>
        <taxon>Flavobacteriia</taxon>
        <taxon>Flavobacteriales</taxon>
        <taxon>Flavobacteriaceae</taxon>
        <taxon>Arenibacter</taxon>
    </lineage>
</organism>
<keyword evidence="1" id="KW-1133">Transmembrane helix</keyword>
<dbReference type="Proteomes" id="UP000618952">
    <property type="component" value="Unassembled WGS sequence"/>
</dbReference>
<name>A0ABR7QN68_9FLAO</name>
<feature type="transmembrane region" description="Helical" evidence="1">
    <location>
        <begin position="79"/>
        <end position="103"/>
    </location>
</feature>
<comment type="caution">
    <text evidence="2">The sequence shown here is derived from an EMBL/GenBank/DDBJ whole genome shotgun (WGS) entry which is preliminary data.</text>
</comment>
<gene>
    <name evidence="2" type="ORF">H4O18_11460</name>
</gene>
<keyword evidence="1" id="KW-0812">Transmembrane</keyword>
<evidence type="ECO:0000313" key="2">
    <source>
        <dbReference type="EMBL" id="MBC8768611.1"/>
    </source>
</evidence>
<sequence length="116" mass="12932">MSVHLEHKSNPILPFGKFIIRVLTYFLFSFILIVFSLGIGTIGYNYFGGLSIIDSFYNASMILTGMGPVNEMKTDGAKLFSSFFALYSGIAFLGFFAVIFAPIAHRLLHILHLQDT</sequence>
<evidence type="ECO:0000256" key="1">
    <source>
        <dbReference type="SAM" id="Phobius"/>
    </source>
</evidence>
<proteinExistence type="predicted"/>
<evidence type="ECO:0000313" key="3">
    <source>
        <dbReference type="Proteomes" id="UP000618952"/>
    </source>
</evidence>
<dbReference type="Gene3D" id="1.10.287.70">
    <property type="match status" value="1"/>
</dbReference>
<dbReference type="RefSeq" id="WP_187584667.1">
    <property type="nucleotide sequence ID" value="NZ_JACLHY010000010.1"/>
</dbReference>
<accession>A0ABR7QN68</accession>
<keyword evidence="3" id="KW-1185">Reference proteome</keyword>
<keyword evidence="1" id="KW-0472">Membrane</keyword>
<reference evidence="2 3" key="1">
    <citation type="submission" date="2020-08" db="EMBL/GenBank/DDBJ databases">
        <title>Arenibacter gaetbuli sp. nov., isolated from a sand dune.</title>
        <authorList>
            <person name="Park S."/>
            <person name="Yoon J.-H."/>
        </authorList>
    </citation>
    <scope>NUCLEOTIDE SEQUENCE [LARGE SCALE GENOMIC DNA]</scope>
    <source>
        <strain evidence="2 3">BSSL-BM3</strain>
    </source>
</reference>